<keyword evidence="1" id="KW-0548">Nucleotidyltransferase</keyword>
<dbReference type="GO" id="GO:0003964">
    <property type="term" value="F:RNA-directed DNA polymerase activity"/>
    <property type="evidence" value="ECO:0007669"/>
    <property type="project" value="UniProtKB-KW"/>
</dbReference>
<dbReference type="InterPro" id="IPR008979">
    <property type="entry name" value="Galactose-bd-like_sf"/>
</dbReference>
<dbReference type="Gene3D" id="2.60.120.260">
    <property type="entry name" value="Galactose-binding domain-like"/>
    <property type="match status" value="1"/>
</dbReference>
<proteinExistence type="predicted"/>
<evidence type="ECO:0000313" key="1">
    <source>
        <dbReference type="EMBL" id="GFO39304.1"/>
    </source>
</evidence>
<dbReference type="PANTHER" id="PTHR19446">
    <property type="entry name" value="REVERSE TRANSCRIPTASES"/>
    <property type="match status" value="1"/>
</dbReference>
<dbReference type="AlphaFoldDB" id="A0AAV4D565"/>
<sequence>MTAEGVYIPNEQDSRGINQFRPISLLNVEGKIFFSVMASRLTKYLTENGYINTSVQKGGIPGVSGCLEHATMIWEAIQRTKSEKLNLDVVWLDLKNAYGSVPREMIQLALRMYHVPEVIQVMLDDYFNVSQFTTSNGSWLTDNDDGTCNNDGNAEPITVTLVTPHPLTWVRVVVSDSTYVNDLQLSYRTSVSTPAEQCTEARSAKVNDNILDIFCPTSVIVNHVTLSGPAVRGLCTLYISGGRNVALKQATEQSSCYQGWYARHAVDGSPSGPGINFNRFSTCSHTSDAKTASKPGWWRVTFSNFVEIHRFIIYNRRGKHDSLQ</sequence>
<organism evidence="1 2">
    <name type="scientific">Plakobranchus ocellatus</name>
    <dbReference type="NCBI Taxonomy" id="259542"/>
    <lineage>
        <taxon>Eukaryota</taxon>
        <taxon>Metazoa</taxon>
        <taxon>Spiralia</taxon>
        <taxon>Lophotrochozoa</taxon>
        <taxon>Mollusca</taxon>
        <taxon>Gastropoda</taxon>
        <taxon>Heterobranchia</taxon>
        <taxon>Euthyneura</taxon>
        <taxon>Panpulmonata</taxon>
        <taxon>Sacoglossa</taxon>
        <taxon>Placobranchoidea</taxon>
        <taxon>Plakobranchidae</taxon>
        <taxon>Plakobranchus</taxon>
    </lineage>
</organism>
<protein>
    <submittedName>
        <fullName evidence="1">Reverse transcriptase</fullName>
    </submittedName>
</protein>
<keyword evidence="2" id="KW-1185">Reference proteome</keyword>
<comment type="caution">
    <text evidence="1">The sequence shown here is derived from an EMBL/GenBank/DDBJ whole genome shotgun (WGS) entry which is preliminary data.</text>
</comment>
<accession>A0AAV4D565</accession>
<name>A0AAV4D565_9GAST</name>
<keyword evidence="1" id="KW-0695">RNA-directed DNA polymerase</keyword>
<gene>
    <name evidence="1" type="ORF">PoB_006580900</name>
</gene>
<dbReference type="Proteomes" id="UP000735302">
    <property type="component" value="Unassembled WGS sequence"/>
</dbReference>
<evidence type="ECO:0000313" key="2">
    <source>
        <dbReference type="Proteomes" id="UP000735302"/>
    </source>
</evidence>
<dbReference type="SUPFAM" id="SSF49785">
    <property type="entry name" value="Galactose-binding domain-like"/>
    <property type="match status" value="1"/>
</dbReference>
<keyword evidence="1" id="KW-0808">Transferase</keyword>
<dbReference type="EMBL" id="BLXT01007490">
    <property type="protein sequence ID" value="GFO39304.1"/>
    <property type="molecule type" value="Genomic_DNA"/>
</dbReference>
<reference evidence="1 2" key="1">
    <citation type="journal article" date="2021" name="Elife">
        <title>Chloroplast acquisition without the gene transfer in kleptoplastic sea slugs, Plakobranchus ocellatus.</title>
        <authorList>
            <person name="Maeda T."/>
            <person name="Takahashi S."/>
            <person name="Yoshida T."/>
            <person name="Shimamura S."/>
            <person name="Takaki Y."/>
            <person name="Nagai Y."/>
            <person name="Toyoda A."/>
            <person name="Suzuki Y."/>
            <person name="Arimoto A."/>
            <person name="Ishii H."/>
            <person name="Satoh N."/>
            <person name="Nishiyama T."/>
            <person name="Hasebe M."/>
            <person name="Maruyama T."/>
            <person name="Minagawa J."/>
            <person name="Obokata J."/>
            <person name="Shigenobu S."/>
        </authorList>
    </citation>
    <scope>NUCLEOTIDE SEQUENCE [LARGE SCALE GENOMIC DNA]</scope>
</reference>